<protein>
    <recommendedName>
        <fullName evidence="3">F-box domain-containing protein</fullName>
    </recommendedName>
</protein>
<reference evidence="1 2" key="1">
    <citation type="journal article" date="2016" name="Mol. Biol. Evol.">
        <title>Comparative Genomics of Early-Diverging Mushroom-Forming Fungi Provides Insights into the Origins of Lignocellulose Decay Capabilities.</title>
        <authorList>
            <person name="Nagy L.G."/>
            <person name="Riley R."/>
            <person name="Tritt A."/>
            <person name="Adam C."/>
            <person name="Daum C."/>
            <person name="Floudas D."/>
            <person name="Sun H."/>
            <person name="Yadav J.S."/>
            <person name="Pangilinan J."/>
            <person name="Larsson K.H."/>
            <person name="Matsuura K."/>
            <person name="Barry K."/>
            <person name="Labutti K."/>
            <person name="Kuo R."/>
            <person name="Ohm R.A."/>
            <person name="Bhattacharya S.S."/>
            <person name="Shirouzu T."/>
            <person name="Yoshinaga Y."/>
            <person name="Martin F.M."/>
            <person name="Grigoriev I.V."/>
            <person name="Hibbett D.S."/>
        </authorList>
    </citation>
    <scope>NUCLEOTIDE SEQUENCE [LARGE SCALE GENOMIC DNA]</scope>
    <source>
        <strain evidence="1 2">L-15889</strain>
    </source>
</reference>
<dbReference type="AlphaFoldDB" id="A0A165TC59"/>
<evidence type="ECO:0000313" key="2">
    <source>
        <dbReference type="Proteomes" id="UP000076727"/>
    </source>
</evidence>
<keyword evidence="2" id="KW-1185">Reference proteome</keyword>
<evidence type="ECO:0008006" key="3">
    <source>
        <dbReference type="Google" id="ProtNLM"/>
    </source>
</evidence>
<dbReference type="SUPFAM" id="SSF81383">
    <property type="entry name" value="F-box domain"/>
    <property type="match status" value="1"/>
</dbReference>
<organism evidence="1 2">
    <name type="scientific">Daedalea quercina L-15889</name>
    <dbReference type="NCBI Taxonomy" id="1314783"/>
    <lineage>
        <taxon>Eukaryota</taxon>
        <taxon>Fungi</taxon>
        <taxon>Dikarya</taxon>
        <taxon>Basidiomycota</taxon>
        <taxon>Agaricomycotina</taxon>
        <taxon>Agaricomycetes</taxon>
        <taxon>Polyporales</taxon>
        <taxon>Fomitopsis</taxon>
    </lineage>
</organism>
<evidence type="ECO:0000313" key="1">
    <source>
        <dbReference type="EMBL" id="KZT73216.1"/>
    </source>
</evidence>
<dbReference type="Proteomes" id="UP000076727">
    <property type="component" value="Unassembled WGS sequence"/>
</dbReference>
<name>A0A165TC59_9APHY</name>
<sequence length="515" mass="57969">MPRGFPTSKARTRLEVGVARLKATIQRTVQRRFLPNSQYPQCHDTPIQVDASSAFEANGEIDDQRMLPELPVEIWERIIDHLWIYPECLQRCALVCKAWNARSRFHLVSAINLRDSRSAYRLATLLTHHPQLAGRVKRVGIWGAPMRETPGPIPHLGTFTLMLAKKLAAVETLAISAAEWQSRTMHPDIFLHLSTTINVVNLWLYRVTFLSKITFARLICALPNLRTISCVDVTIHSTESVLSAFPSRRARIKEIKLGGPSDDVVGLITQCLRLAGGVEVIRTGYKLSKTRNAASKHAISSLIEHAGPALKVLDIQLSRPLWLVAEKDKNKFYSEVTALRLCTRLEMLLISYRPLSPKKYGLWLEKLILGVNAETFRILHLVVDLRHIHRSDASELIKIAQGFLEDQSSRFIDERLAHANRFRNLELVSVHLHCSCSPQVISPDVDSWRAAMAVAFPQLHKHSKLQGKVMISLDTPPASHNGTPVNEHTAPVQPNWLLPRIVGRHAESSQVVEPN</sequence>
<proteinExistence type="predicted"/>
<gene>
    <name evidence="1" type="ORF">DAEQUDRAFT_459094</name>
</gene>
<accession>A0A165TC59</accession>
<dbReference type="OrthoDB" id="2767112at2759"/>
<dbReference type="EMBL" id="KV429037">
    <property type="protein sequence ID" value="KZT73216.1"/>
    <property type="molecule type" value="Genomic_DNA"/>
</dbReference>
<dbReference type="InterPro" id="IPR036047">
    <property type="entry name" value="F-box-like_dom_sf"/>
</dbReference>